<dbReference type="EMBL" id="NNAY01005593">
    <property type="protein sequence ID" value="OXU16616.1"/>
    <property type="molecule type" value="Genomic_DNA"/>
</dbReference>
<evidence type="ECO:0000313" key="8">
    <source>
        <dbReference type="EMBL" id="OXU16616.1"/>
    </source>
</evidence>
<proteinExistence type="predicted"/>
<evidence type="ECO:0000256" key="1">
    <source>
        <dbReference type="ARBA" id="ARBA00022723"/>
    </source>
</evidence>
<reference evidence="8 9" key="1">
    <citation type="journal article" date="2017" name="Curr. Biol.">
        <title>The Evolution of Venom by Co-option of Single-Copy Genes.</title>
        <authorList>
            <person name="Martinson E.O."/>
            <person name="Mrinalini"/>
            <person name="Kelkar Y.D."/>
            <person name="Chang C.H."/>
            <person name="Werren J.H."/>
        </authorList>
    </citation>
    <scope>NUCLEOTIDE SEQUENCE [LARGE SCALE GENOMIC DNA]</scope>
    <source>
        <strain evidence="8 9">Alberta</strain>
        <tissue evidence="8">Whole body</tissue>
    </source>
</reference>
<evidence type="ECO:0000256" key="5">
    <source>
        <dbReference type="PROSITE-ProRule" id="PRU00309"/>
    </source>
</evidence>
<feature type="region of interest" description="Disordered" evidence="6">
    <location>
        <begin position="84"/>
        <end position="115"/>
    </location>
</feature>
<dbReference type="SMART" id="SM00692">
    <property type="entry name" value="DM3"/>
    <property type="match status" value="1"/>
</dbReference>
<dbReference type="SUPFAM" id="SSF57716">
    <property type="entry name" value="Glucocorticoid receptor-like (DNA-binding domain)"/>
    <property type="match status" value="1"/>
</dbReference>
<evidence type="ECO:0000256" key="6">
    <source>
        <dbReference type="SAM" id="MobiDB-lite"/>
    </source>
</evidence>
<dbReference type="SMART" id="SM00980">
    <property type="entry name" value="THAP"/>
    <property type="match status" value="1"/>
</dbReference>
<feature type="domain" description="THAP-type" evidence="7">
    <location>
        <begin position="1"/>
        <end position="82"/>
    </location>
</feature>
<name>A0A232EE25_9HYME</name>
<keyword evidence="9" id="KW-1185">Reference proteome</keyword>
<dbReference type="GO" id="GO:0008270">
    <property type="term" value="F:zinc ion binding"/>
    <property type="evidence" value="ECO:0007669"/>
    <property type="project" value="UniProtKB-KW"/>
</dbReference>
<dbReference type="GO" id="GO:0003677">
    <property type="term" value="F:DNA binding"/>
    <property type="evidence" value="ECO:0007669"/>
    <property type="project" value="UniProtKB-UniRule"/>
</dbReference>
<dbReference type="PANTHER" id="PTHR23080">
    <property type="entry name" value="THAP DOMAIN PROTEIN"/>
    <property type="match status" value="1"/>
</dbReference>
<protein>
    <recommendedName>
        <fullName evidence="7">THAP-type domain-containing protein</fullName>
    </recommendedName>
</protein>
<dbReference type="PROSITE" id="PS50950">
    <property type="entry name" value="ZF_THAP"/>
    <property type="match status" value="1"/>
</dbReference>
<accession>A0A232EE25</accession>
<dbReference type="InterPro" id="IPR038441">
    <property type="entry name" value="THAP_Znf_sf"/>
</dbReference>
<evidence type="ECO:0000256" key="4">
    <source>
        <dbReference type="ARBA" id="ARBA00023125"/>
    </source>
</evidence>
<dbReference type="InterPro" id="IPR006612">
    <property type="entry name" value="THAP_Znf"/>
</dbReference>
<keyword evidence="4 5" id="KW-0238">DNA-binding</keyword>
<dbReference type="InterPro" id="IPR027805">
    <property type="entry name" value="Transposase_HTH_dom"/>
</dbReference>
<dbReference type="Proteomes" id="UP000215335">
    <property type="component" value="Unassembled WGS sequence"/>
</dbReference>
<keyword evidence="1" id="KW-0479">Metal-binding</keyword>
<keyword evidence="3" id="KW-0862">Zinc</keyword>
<gene>
    <name evidence="8" type="ORF">TSAR_001189</name>
</gene>
<feature type="non-terminal residue" evidence="8">
    <location>
        <position position="349"/>
    </location>
</feature>
<evidence type="ECO:0000256" key="2">
    <source>
        <dbReference type="ARBA" id="ARBA00022771"/>
    </source>
</evidence>
<sequence>MPSNKNCVVKGCTSYAAMGIPIHHFPKDENLLLKWLDALKESNLTVVSVHTVICGLHFKLSDYKNLQGKKRRLKSDAVPSLHLSHDHILDDENLSDQGHSEEEEEEEKNNSNITVIEDDTGEMYEGDAIDGAEELLENDDSDRASDMEKIKSIETSVHESVMVFAMEKLEKEMEAANEGVQVNKNMTDEGVQATASTVQEEVEPTASTVDKRVQVSASTVHEGVQASASTVDKGVQTPSYSFMDFLKNDSDLHAFTGINCSVLRVLVESAKLIINKVNARHLCSLEEQITLTLCKLKLRLSFHCLTILFKISESTACNYFEETIHLLASILEEAIYFPDKEEIEHNLPT</sequence>
<dbReference type="Pfam" id="PF05485">
    <property type="entry name" value="THAP"/>
    <property type="match status" value="1"/>
</dbReference>
<keyword evidence="2 5" id="KW-0863">Zinc-finger</keyword>
<dbReference type="AlphaFoldDB" id="A0A232EE25"/>
<dbReference type="Pfam" id="PF13613">
    <property type="entry name" value="HTH_Tnp_4"/>
    <property type="match status" value="1"/>
</dbReference>
<dbReference type="OrthoDB" id="5982876at2759"/>
<evidence type="ECO:0000313" key="9">
    <source>
        <dbReference type="Proteomes" id="UP000215335"/>
    </source>
</evidence>
<dbReference type="Gene3D" id="6.20.210.20">
    <property type="entry name" value="THAP domain"/>
    <property type="match status" value="1"/>
</dbReference>
<comment type="caution">
    <text evidence="8">The sequence shown here is derived from an EMBL/GenBank/DDBJ whole genome shotgun (WGS) entry which is preliminary data.</text>
</comment>
<evidence type="ECO:0000259" key="7">
    <source>
        <dbReference type="PROSITE" id="PS50950"/>
    </source>
</evidence>
<organism evidence="8 9">
    <name type="scientific">Trichomalopsis sarcophagae</name>
    <dbReference type="NCBI Taxonomy" id="543379"/>
    <lineage>
        <taxon>Eukaryota</taxon>
        <taxon>Metazoa</taxon>
        <taxon>Ecdysozoa</taxon>
        <taxon>Arthropoda</taxon>
        <taxon>Hexapoda</taxon>
        <taxon>Insecta</taxon>
        <taxon>Pterygota</taxon>
        <taxon>Neoptera</taxon>
        <taxon>Endopterygota</taxon>
        <taxon>Hymenoptera</taxon>
        <taxon>Apocrita</taxon>
        <taxon>Proctotrupomorpha</taxon>
        <taxon>Chalcidoidea</taxon>
        <taxon>Pteromalidae</taxon>
        <taxon>Pteromalinae</taxon>
        <taxon>Trichomalopsis</taxon>
    </lineage>
</organism>
<evidence type="ECO:0000256" key="3">
    <source>
        <dbReference type="ARBA" id="ARBA00022833"/>
    </source>
</evidence>